<dbReference type="AlphaFoldDB" id="A0A267MAH6"/>
<evidence type="ECO:0000313" key="9">
    <source>
        <dbReference type="EMBL" id="PAB56447.1"/>
    </source>
</evidence>
<feature type="chain" id="PRO_5041060158" evidence="7">
    <location>
        <begin position="23"/>
        <end position="356"/>
    </location>
</feature>
<dbReference type="RefSeq" id="WP_095182589.1">
    <property type="nucleotide sequence ID" value="NZ_JAINRK010000007.1"/>
</dbReference>
<dbReference type="CDD" id="cd06354">
    <property type="entry name" value="PBP1_PrnA-like"/>
    <property type="match status" value="1"/>
</dbReference>
<dbReference type="PROSITE" id="PS51257">
    <property type="entry name" value="PROKAR_LIPOPROTEIN"/>
    <property type="match status" value="1"/>
</dbReference>
<accession>A0A267MAH6</accession>
<dbReference type="PANTHER" id="PTHR34296:SF2">
    <property type="entry name" value="ABC TRANSPORTER GUANOSINE-BINDING PROTEIN NUPN"/>
    <property type="match status" value="1"/>
</dbReference>
<dbReference type="GO" id="GO:0005886">
    <property type="term" value="C:plasma membrane"/>
    <property type="evidence" value="ECO:0007669"/>
    <property type="project" value="UniProtKB-SubCell"/>
</dbReference>
<comment type="caution">
    <text evidence="9">The sequence shown here is derived from an EMBL/GenBank/DDBJ whole genome shotgun (WGS) entry which is preliminary data.</text>
</comment>
<gene>
    <name evidence="9" type="ORF">A3Q24_02185</name>
</gene>
<dbReference type="InterPro" id="IPR050957">
    <property type="entry name" value="BMP_lipoprotein"/>
</dbReference>
<keyword evidence="3" id="KW-1003">Cell membrane</keyword>
<dbReference type="SUPFAM" id="SSF53822">
    <property type="entry name" value="Periplasmic binding protein-like I"/>
    <property type="match status" value="1"/>
</dbReference>
<keyword evidence="6" id="KW-0449">Lipoprotein</keyword>
<evidence type="ECO:0000313" key="10">
    <source>
        <dbReference type="Proteomes" id="UP000216008"/>
    </source>
</evidence>
<evidence type="ECO:0000256" key="2">
    <source>
        <dbReference type="ARBA" id="ARBA00008610"/>
    </source>
</evidence>
<sequence length="356" mass="38745">MKLNKKFNLLLITSAIFLIASACSKPNHEEPTNKKGDNHIALISDINGIKDNSLNQSAWNGLKDYGTKNDLPEGNKGYNYFVPKDPKYYQTTINEALDKNFSTIIGVGYTLKPNIIKAAKNNPKKNFVVIDAHTPKLKNLTGISFKNQEGAYLAGVAAAYTTKSQTVGLVLGQNSKEMASFKAGFIQGVRTTNHKLHKHIKVVSQTVGNFSDANKAHDIAQEMYNKKADVIFQAAGKSGQGVFKAAQEINQARPVGQKVWVIGSDEDQSKLGDYLAKGGQPSNFTLTSVIKSADLAVEDIATQTASGKFPGGKTLKYGLKNKGISLVQGNLSYHTWIKVQKAKQKIIDGKIKVDTN</sequence>
<organism evidence="9 10">
    <name type="scientific">Lactobacillus johnsonii</name>
    <dbReference type="NCBI Taxonomy" id="33959"/>
    <lineage>
        <taxon>Bacteria</taxon>
        <taxon>Bacillati</taxon>
        <taxon>Bacillota</taxon>
        <taxon>Bacilli</taxon>
        <taxon>Lactobacillales</taxon>
        <taxon>Lactobacillaceae</taxon>
        <taxon>Lactobacillus</taxon>
    </lineage>
</organism>
<name>A0A267MAH6_LACJH</name>
<dbReference type="EMBL" id="NIBD01000010">
    <property type="protein sequence ID" value="PAB56447.1"/>
    <property type="molecule type" value="Genomic_DNA"/>
</dbReference>
<comment type="subcellular location">
    <subcellularLocation>
        <location evidence="1">Cell membrane</location>
        <topology evidence="1">Lipid-anchor</topology>
    </subcellularLocation>
</comment>
<feature type="signal peptide" evidence="7">
    <location>
        <begin position="1"/>
        <end position="22"/>
    </location>
</feature>
<dbReference type="Pfam" id="PF02608">
    <property type="entry name" value="Bmp"/>
    <property type="match status" value="1"/>
</dbReference>
<evidence type="ECO:0000256" key="1">
    <source>
        <dbReference type="ARBA" id="ARBA00004193"/>
    </source>
</evidence>
<evidence type="ECO:0000256" key="5">
    <source>
        <dbReference type="ARBA" id="ARBA00023136"/>
    </source>
</evidence>
<keyword evidence="4 7" id="KW-0732">Signal</keyword>
<evidence type="ECO:0000259" key="8">
    <source>
        <dbReference type="Pfam" id="PF02608"/>
    </source>
</evidence>
<comment type="similarity">
    <text evidence="2">Belongs to the BMP lipoprotein family.</text>
</comment>
<dbReference type="PANTHER" id="PTHR34296">
    <property type="entry name" value="TRANSCRIPTIONAL ACTIVATOR PROTEIN MED"/>
    <property type="match status" value="1"/>
</dbReference>
<keyword evidence="5" id="KW-0472">Membrane</keyword>
<proteinExistence type="inferred from homology"/>
<evidence type="ECO:0000256" key="7">
    <source>
        <dbReference type="SAM" id="SignalP"/>
    </source>
</evidence>
<evidence type="ECO:0000256" key="3">
    <source>
        <dbReference type="ARBA" id="ARBA00022475"/>
    </source>
</evidence>
<reference evidence="9 10" key="1">
    <citation type="submission" date="2017-05" db="EMBL/GenBank/DDBJ databases">
        <title>Lactobacillus johnsonii from commercial turkeys.</title>
        <authorList>
            <person name="Johnson T.J."/>
            <person name="Youmans B."/>
        </authorList>
    </citation>
    <scope>NUCLEOTIDE SEQUENCE [LARGE SCALE GENOMIC DNA]</scope>
    <source>
        <strain evidence="9 10">UMNLJ114</strain>
    </source>
</reference>
<dbReference type="InterPro" id="IPR028082">
    <property type="entry name" value="Peripla_BP_I"/>
</dbReference>
<protein>
    <submittedName>
        <fullName evidence="9">BMP family ABC transporter substrate-binding protein</fullName>
    </submittedName>
</protein>
<feature type="domain" description="ABC transporter substrate-binding protein PnrA-like" evidence="8">
    <location>
        <begin position="48"/>
        <end position="355"/>
    </location>
</feature>
<dbReference type="Proteomes" id="UP000216008">
    <property type="component" value="Unassembled WGS sequence"/>
</dbReference>
<dbReference type="Gene3D" id="3.40.50.2300">
    <property type="match status" value="2"/>
</dbReference>
<evidence type="ECO:0000256" key="6">
    <source>
        <dbReference type="ARBA" id="ARBA00023288"/>
    </source>
</evidence>
<evidence type="ECO:0000256" key="4">
    <source>
        <dbReference type="ARBA" id="ARBA00022729"/>
    </source>
</evidence>
<dbReference type="InterPro" id="IPR003760">
    <property type="entry name" value="PnrA-like"/>
</dbReference>